<dbReference type="PROSITE" id="PS50928">
    <property type="entry name" value="ABC_TM1"/>
    <property type="match status" value="1"/>
</dbReference>
<dbReference type="Proteomes" id="UP001162891">
    <property type="component" value="Chromosome"/>
</dbReference>
<keyword evidence="2 5" id="KW-0812">Transmembrane</keyword>
<evidence type="ECO:0000256" key="2">
    <source>
        <dbReference type="ARBA" id="ARBA00022692"/>
    </source>
</evidence>
<evidence type="ECO:0000313" key="7">
    <source>
        <dbReference type="EMBL" id="BDG02063.1"/>
    </source>
</evidence>
<evidence type="ECO:0000313" key="8">
    <source>
        <dbReference type="Proteomes" id="UP001162891"/>
    </source>
</evidence>
<dbReference type="CDD" id="cd06261">
    <property type="entry name" value="TM_PBP2"/>
    <property type="match status" value="1"/>
</dbReference>
<evidence type="ECO:0000256" key="4">
    <source>
        <dbReference type="ARBA" id="ARBA00023136"/>
    </source>
</evidence>
<keyword evidence="5" id="KW-0813">Transport</keyword>
<dbReference type="SUPFAM" id="SSF161098">
    <property type="entry name" value="MetI-like"/>
    <property type="match status" value="1"/>
</dbReference>
<evidence type="ECO:0000256" key="3">
    <source>
        <dbReference type="ARBA" id="ARBA00022989"/>
    </source>
</evidence>
<dbReference type="Pfam" id="PF00528">
    <property type="entry name" value="BPD_transp_1"/>
    <property type="match status" value="1"/>
</dbReference>
<accession>A0ABN6MLY5</accession>
<proteinExistence type="inferred from homology"/>
<feature type="transmembrane region" description="Helical" evidence="5">
    <location>
        <begin position="22"/>
        <end position="45"/>
    </location>
</feature>
<keyword evidence="8" id="KW-1185">Reference proteome</keyword>
<gene>
    <name evidence="7" type="ORF">AMOR_10590</name>
</gene>
<protein>
    <submittedName>
        <fullName evidence="7">ABC transporter permease</fullName>
    </submittedName>
</protein>
<keyword evidence="4 5" id="KW-0472">Membrane</keyword>
<dbReference type="PANTHER" id="PTHR43632">
    <property type="entry name" value="PERMEASE COMPONENT OF TUNGSTATE ABC TRANSPORTER"/>
    <property type="match status" value="1"/>
</dbReference>
<feature type="domain" description="ABC transmembrane type-1" evidence="6">
    <location>
        <begin position="26"/>
        <end position="222"/>
    </location>
</feature>
<dbReference type="Gene3D" id="1.10.3720.10">
    <property type="entry name" value="MetI-like"/>
    <property type="match status" value="1"/>
</dbReference>
<dbReference type="RefSeq" id="WP_248359254.1">
    <property type="nucleotide sequence ID" value="NZ_AP025591.1"/>
</dbReference>
<dbReference type="EMBL" id="AP025591">
    <property type="protein sequence ID" value="BDG02063.1"/>
    <property type="molecule type" value="Genomic_DNA"/>
</dbReference>
<feature type="transmembrane region" description="Helical" evidence="5">
    <location>
        <begin position="201"/>
        <end position="222"/>
    </location>
</feature>
<feature type="transmembrane region" description="Helical" evidence="5">
    <location>
        <begin position="93"/>
        <end position="123"/>
    </location>
</feature>
<reference evidence="8" key="1">
    <citation type="journal article" date="2022" name="Int. J. Syst. Evol. Microbiol.">
        <title>Anaeromyxobacter oryzae sp. nov., Anaeromyxobacter diazotrophicus sp. nov. and Anaeromyxobacter paludicola sp. nov., isolated from paddy soils.</title>
        <authorList>
            <person name="Itoh H."/>
            <person name="Xu Z."/>
            <person name="Mise K."/>
            <person name="Masuda Y."/>
            <person name="Ushijima N."/>
            <person name="Hayakawa C."/>
            <person name="Shiratori Y."/>
            <person name="Senoo K."/>
        </authorList>
    </citation>
    <scope>NUCLEOTIDE SEQUENCE [LARGE SCALE GENOMIC DNA]</scope>
    <source>
        <strain evidence="8">Red232</strain>
    </source>
</reference>
<evidence type="ECO:0000259" key="6">
    <source>
        <dbReference type="PROSITE" id="PS50928"/>
    </source>
</evidence>
<feature type="transmembrane region" description="Helical" evidence="5">
    <location>
        <begin position="156"/>
        <end position="181"/>
    </location>
</feature>
<dbReference type="InterPro" id="IPR000515">
    <property type="entry name" value="MetI-like"/>
</dbReference>
<dbReference type="PANTHER" id="PTHR43632:SF1">
    <property type="entry name" value="PERMEASE COMPONENT OF TUNGSTATE ABC TRANSPORTER"/>
    <property type="match status" value="1"/>
</dbReference>
<organism evidence="7 8">
    <name type="scientific">Anaeromyxobacter oryzae</name>
    <dbReference type="NCBI Taxonomy" id="2918170"/>
    <lineage>
        <taxon>Bacteria</taxon>
        <taxon>Pseudomonadati</taxon>
        <taxon>Myxococcota</taxon>
        <taxon>Myxococcia</taxon>
        <taxon>Myxococcales</taxon>
        <taxon>Cystobacterineae</taxon>
        <taxon>Anaeromyxobacteraceae</taxon>
        <taxon>Anaeromyxobacter</taxon>
    </lineage>
</organism>
<feature type="transmembrane region" description="Helical" evidence="5">
    <location>
        <begin position="65"/>
        <end position="86"/>
    </location>
</feature>
<comment type="subcellular location">
    <subcellularLocation>
        <location evidence="1 5">Cell membrane</location>
        <topology evidence="1 5">Multi-pass membrane protein</topology>
    </subcellularLocation>
</comment>
<comment type="similarity">
    <text evidence="5">Belongs to the binding-protein-dependent transport system permease family.</text>
</comment>
<dbReference type="InterPro" id="IPR035906">
    <property type="entry name" value="MetI-like_sf"/>
</dbReference>
<dbReference type="NCBIfam" id="NF038017">
    <property type="entry name" value="ABC_perm1"/>
    <property type="match status" value="1"/>
</dbReference>
<sequence>MDVITEGIAQAFRLLLAGDREVLGITLLSFAVSGAATVISLVLGISMGTAIALNAFPGKKVVVSLVNTGMGLPPVVVGLWVSILLWRNGPLGFLGLLYTPTAMVIAQAIIATPIVTGITVGAIQGLPPALRIQILALGATRPQMIWLLLKEARLPVMAGVMAGFGGVISEVGASIMVGGNIKGYTRVLTTATVMETGKGNFDVAIALSVILLVASLAINYLLTLVQQRERPR</sequence>
<keyword evidence="3 5" id="KW-1133">Transmembrane helix</keyword>
<name>A0ABN6MLY5_9BACT</name>
<evidence type="ECO:0000256" key="1">
    <source>
        <dbReference type="ARBA" id="ARBA00004651"/>
    </source>
</evidence>
<evidence type="ECO:0000256" key="5">
    <source>
        <dbReference type="RuleBase" id="RU363032"/>
    </source>
</evidence>
<dbReference type="InterPro" id="IPR049783">
    <property type="entry name" value="ABC_perm_TupB-like"/>
</dbReference>